<name>A0ABP8G8D5_9BACT</name>
<comment type="pathway">
    <text evidence="1">Nucleotide-sugar biosynthesis; UDP-alpha-D-glucuronate biosynthesis; UDP-alpha-D-glucuronate from UDP-alpha-D-glucose: step 1/1.</text>
</comment>
<dbReference type="PANTHER" id="PTHR43750:SF3">
    <property type="entry name" value="UDP-GLUCOSE 6-DEHYDROGENASE TUAD"/>
    <property type="match status" value="1"/>
</dbReference>
<keyword evidence="6 8" id="KW-0520">NAD</keyword>
<dbReference type="InterPro" id="IPR036291">
    <property type="entry name" value="NAD(P)-bd_dom_sf"/>
</dbReference>
<reference evidence="11" key="1">
    <citation type="journal article" date="2019" name="Int. J. Syst. Evol. Microbiol.">
        <title>The Global Catalogue of Microorganisms (GCM) 10K type strain sequencing project: providing services to taxonomists for standard genome sequencing and annotation.</title>
        <authorList>
            <consortium name="The Broad Institute Genomics Platform"/>
            <consortium name="The Broad Institute Genome Sequencing Center for Infectious Disease"/>
            <person name="Wu L."/>
            <person name="Ma J."/>
        </authorList>
    </citation>
    <scope>NUCLEOTIDE SEQUENCE [LARGE SCALE GENOMIC DNA]</scope>
    <source>
        <strain evidence="11">JCM 17664</strain>
    </source>
</reference>
<dbReference type="Gene3D" id="1.20.5.100">
    <property type="entry name" value="Cytochrome c1, transmembrane anchor, C-terminal"/>
    <property type="match status" value="1"/>
</dbReference>
<dbReference type="InterPro" id="IPR017476">
    <property type="entry name" value="UDP-Glc/GDP-Man"/>
</dbReference>
<keyword evidence="5 8" id="KW-0560">Oxidoreductase</keyword>
<evidence type="ECO:0000256" key="8">
    <source>
        <dbReference type="PIRNR" id="PIRNR000124"/>
    </source>
</evidence>
<evidence type="ECO:0000256" key="1">
    <source>
        <dbReference type="ARBA" id="ARBA00004701"/>
    </source>
</evidence>
<dbReference type="EMBL" id="BAABFN010000022">
    <property type="protein sequence ID" value="GAA4319368.1"/>
    <property type="molecule type" value="Genomic_DNA"/>
</dbReference>
<evidence type="ECO:0000256" key="2">
    <source>
        <dbReference type="ARBA" id="ARBA00006601"/>
    </source>
</evidence>
<dbReference type="Pfam" id="PF00984">
    <property type="entry name" value="UDPG_MGDP_dh"/>
    <property type="match status" value="1"/>
</dbReference>
<feature type="domain" description="UDP-glucose/GDP-mannose dehydrogenase C-terminal" evidence="9">
    <location>
        <begin position="320"/>
        <end position="422"/>
    </location>
</feature>
<evidence type="ECO:0000256" key="6">
    <source>
        <dbReference type="ARBA" id="ARBA00023027"/>
    </source>
</evidence>
<dbReference type="PROSITE" id="PS51257">
    <property type="entry name" value="PROKAR_LIPOPROTEIN"/>
    <property type="match status" value="1"/>
</dbReference>
<dbReference type="InterPro" id="IPR014027">
    <property type="entry name" value="UDP-Glc/GDP-Man_DH_C"/>
</dbReference>
<dbReference type="SUPFAM" id="SSF51735">
    <property type="entry name" value="NAD(P)-binding Rossmann-fold domains"/>
    <property type="match status" value="1"/>
</dbReference>
<dbReference type="SMART" id="SM00984">
    <property type="entry name" value="UDPG_MGDP_dh_C"/>
    <property type="match status" value="1"/>
</dbReference>
<sequence length="453" mass="49759">MKAIVVGTGYVGLVTGACLADTGVHVSCIDIDERKINMLKGERLPIYETGLEEIVRRNMKKGRLEFGTSLAEFLQGAEVIFIAVGTPPDEDGSANLRHVLAVATAIGEALQDYAVVVTKSTVPVGTSAKVKAFIAAAMDKRGRKISFDVASNPEFLKEGAAVQDFLSPDRIVIGTDSMRARNVLDQLYKPFQLNRYRIIHMDIASAEMTKYAANAMLAARISFMNDMANLCEFVDADINQVRNGIGADPRIGSKFLYPGVGYGGSCFPKDVKALIHTGKYYGHRLRLLEAVEAINEDQKQVLFKKLLYFLDNDLEGKQIAIWGLAFKPNTDDMREAPALTIIEALIKAGAGVRAYDPMATGEARKQIAADVIYAQNEYEAVDGADALMLLTEWPEFRLPDWKRVKRLMQLPLVLDGRNIYNPQQLRSLGFVYHGIGTKNGTLAALEKSLYAGA</sequence>
<gene>
    <name evidence="10" type="ORF">GCM10023143_32760</name>
</gene>
<dbReference type="PIRSF" id="PIRSF000124">
    <property type="entry name" value="UDPglc_GDPman_dh"/>
    <property type="match status" value="1"/>
</dbReference>
<dbReference type="Pfam" id="PF03721">
    <property type="entry name" value="UDPG_MGDP_dh_N"/>
    <property type="match status" value="1"/>
</dbReference>
<evidence type="ECO:0000256" key="4">
    <source>
        <dbReference type="ARBA" id="ARBA00015132"/>
    </source>
</evidence>
<dbReference type="PIRSF" id="PIRSF500134">
    <property type="entry name" value="UDPglc_DH_bac"/>
    <property type="match status" value="1"/>
</dbReference>
<dbReference type="EC" id="1.1.1.22" evidence="3 8"/>
<evidence type="ECO:0000256" key="3">
    <source>
        <dbReference type="ARBA" id="ARBA00012954"/>
    </source>
</evidence>
<dbReference type="InterPro" id="IPR028357">
    <property type="entry name" value="UDPglc_DH_bac"/>
</dbReference>
<evidence type="ECO:0000259" key="9">
    <source>
        <dbReference type="SMART" id="SM00984"/>
    </source>
</evidence>
<organism evidence="10 11">
    <name type="scientific">Compostibacter hankyongensis</name>
    <dbReference type="NCBI Taxonomy" id="1007089"/>
    <lineage>
        <taxon>Bacteria</taxon>
        <taxon>Pseudomonadati</taxon>
        <taxon>Bacteroidota</taxon>
        <taxon>Chitinophagia</taxon>
        <taxon>Chitinophagales</taxon>
        <taxon>Chitinophagaceae</taxon>
        <taxon>Compostibacter</taxon>
    </lineage>
</organism>
<dbReference type="Proteomes" id="UP001501207">
    <property type="component" value="Unassembled WGS sequence"/>
</dbReference>
<dbReference type="InterPro" id="IPR014026">
    <property type="entry name" value="UDP-Glc/GDP-Man_DH_dimer"/>
</dbReference>
<evidence type="ECO:0000256" key="5">
    <source>
        <dbReference type="ARBA" id="ARBA00023002"/>
    </source>
</evidence>
<keyword evidence="11" id="KW-1185">Reference proteome</keyword>
<evidence type="ECO:0000313" key="10">
    <source>
        <dbReference type="EMBL" id="GAA4319368.1"/>
    </source>
</evidence>
<comment type="catalytic activity">
    <reaction evidence="7 8">
        <text>UDP-alpha-D-glucose + 2 NAD(+) + H2O = UDP-alpha-D-glucuronate + 2 NADH + 3 H(+)</text>
        <dbReference type="Rhea" id="RHEA:23596"/>
        <dbReference type="ChEBI" id="CHEBI:15377"/>
        <dbReference type="ChEBI" id="CHEBI:15378"/>
        <dbReference type="ChEBI" id="CHEBI:57540"/>
        <dbReference type="ChEBI" id="CHEBI:57945"/>
        <dbReference type="ChEBI" id="CHEBI:58052"/>
        <dbReference type="ChEBI" id="CHEBI:58885"/>
        <dbReference type="EC" id="1.1.1.22"/>
    </reaction>
</comment>
<dbReference type="InterPro" id="IPR001732">
    <property type="entry name" value="UDP-Glc/GDP-Man_DH_N"/>
</dbReference>
<protein>
    <recommendedName>
        <fullName evidence="4 8">UDP-glucose 6-dehydrogenase</fullName>
        <ecNumber evidence="3 8">1.1.1.22</ecNumber>
    </recommendedName>
</protein>
<dbReference type="PANTHER" id="PTHR43750">
    <property type="entry name" value="UDP-GLUCOSE 6-DEHYDROGENASE TUAD"/>
    <property type="match status" value="1"/>
</dbReference>
<accession>A0ABP8G8D5</accession>
<dbReference type="SUPFAM" id="SSF52413">
    <property type="entry name" value="UDP-glucose/GDP-mannose dehydrogenase C-terminal domain"/>
    <property type="match status" value="1"/>
</dbReference>
<dbReference type="RefSeq" id="WP_344981388.1">
    <property type="nucleotide sequence ID" value="NZ_BAABFN010000022.1"/>
</dbReference>
<evidence type="ECO:0000313" key="11">
    <source>
        <dbReference type="Proteomes" id="UP001501207"/>
    </source>
</evidence>
<dbReference type="InterPro" id="IPR036220">
    <property type="entry name" value="UDP-Glc/GDP-Man_DH_C_sf"/>
</dbReference>
<dbReference type="InterPro" id="IPR008927">
    <property type="entry name" value="6-PGluconate_DH-like_C_sf"/>
</dbReference>
<dbReference type="Gene3D" id="3.40.50.720">
    <property type="entry name" value="NAD(P)-binding Rossmann-like Domain"/>
    <property type="match status" value="2"/>
</dbReference>
<evidence type="ECO:0000256" key="7">
    <source>
        <dbReference type="ARBA" id="ARBA00047473"/>
    </source>
</evidence>
<dbReference type="SUPFAM" id="SSF48179">
    <property type="entry name" value="6-phosphogluconate dehydrogenase C-terminal domain-like"/>
    <property type="match status" value="1"/>
</dbReference>
<proteinExistence type="inferred from homology"/>
<dbReference type="Pfam" id="PF03720">
    <property type="entry name" value="UDPG_MGDP_dh_C"/>
    <property type="match status" value="1"/>
</dbReference>
<comment type="caution">
    <text evidence="10">The sequence shown here is derived from an EMBL/GenBank/DDBJ whole genome shotgun (WGS) entry which is preliminary data.</text>
</comment>
<comment type="similarity">
    <text evidence="2 8">Belongs to the UDP-glucose/GDP-mannose dehydrogenase family.</text>
</comment>
<dbReference type="NCBIfam" id="TIGR03026">
    <property type="entry name" value="NDP-sugDHase"/>
    <property type="match status" value="1"/>
</dbReference>